<dbReference type="Gene3D" id="3.90.550.10">
    <property type="entry name" value="Spore Coat Polysaccharide Biosynthesis Protein SpsA, Chain A"/>
    <property type="match status" value="1"/>
</dbReference>
<dbReference type="AlphaFoldDB" id="A0A1I0SZH8"/>
<dbReference type="GeneID" id="85485018"/>
<dbReference type="GO" id="GO:0006487">
    <property type="term" value="P:protein N-linked glycosylation"/>
    <property type="evidence" value="ECO:0007669"/>
    <property type="project" value="TreeGrafter"/>
</dbReference>
<dbReference type="EMBL" id="FOJN01000003">
    <property type="protein sequence ID" value="SFA44880.1"/>
    <property type="molecule type" value="Genomic_DNA"/>
</dbReference>
<reference evidence="2 3" key="1">
    <citation type="submission" date="2016-10" db="EMBL/GenBank/DDBJ databases">
        <authorList>
            <person name="de Groot N.N."/>
        </authorList>
    </citation>
    <scope>NUCLEOTIDE SEQUENCE [LARGE SCALE GENOMIC DNA]</scope>
    <source>
        <strain evidence="2 3">DSM 44908</strain>
    </source>
</reference>
<dbReference type="OrthoDB" id="9811884at2"/>
<dbReference type="GO" id="GO:0016740">
    <property type="term" value="F:transferase activity"/>
    <property type="evidence" value="ECO:0007669"/>
    <property type="project" value="UniProtKB-KW"/>
</dbReference>
<dbReference type="RefSeq" id="WP_068361953.1">
    <property type="nucleotide sequence ID" value="NZ_CP135915.1"/>
</dbReference>
<protein>
    <submittedName>
        <fullName evidence="2">Glycosyl transferase family 2</fullName>
    </submittedName>
</protein>
<dbReference type="InterPro" id="IPR029044">
    <property type="entry name" value="Nucleotide-diphossugar_trans"/>
</dbReference>
<evidence type="ECO:0000259" key="1">
    <source>
        <dbReference type="Pfam" id="PF00535"/>
    </source>
</evidence>
<feature type="domain" description="Glycosyltransferase 2-like" evidence="1">
    <location>
        <begin position="17"/>
        <end position="114"/>
    </location>
</feature>
<proteinExistence type="predicted"/>
<evidence type="ECO:0000313" key="3">
    <source>
        <dbReference type="Proteomes" id="UP000182054"/>
    </source>
</evidence>
<accession>A0A1I0SZH8</accession>
<keyword evidence="2" id="KW-0808">Transferase</keyword>
<dbReference type="PANTHER" id="PTHR10859">
    <property type="entry name" value="GLYCOSYL TRANSFERASE"/>
    <property type="match status" value="1"/>
</dbReference>
<evidence type="ECO:0000313" key="2">
    <source>
        <dbReference type="EMBL" id="SFA44880.1"/>
    </source>
</evidence>
<dbReference type="Proteomes" id="UP000182054">
    <property type="component" value="Unassembled WGS sequence"/>
</dbReference>
<dbReference type="Pfam" id="PF00535">
    <property type="entry name" value="Glycos_transf_2"/>
    <property type="match status" value="1"/>
</dbReference>
<sequence length="265" mass="28818">MPTDSPSRDGAGAVELSVVIPAHNSAAVIESTVTAFADHLVDRITEIVVVENGSTDDTSAVCARLEREWDVERTALRVLHSDKGMGNALRLGILRSRGDKVLLTADDLPFGFDDLAGADEHARRSAVPAPVYIGSKAHPRSEVERGILRATMTLGFATLRRVVLRTRTGDPQGTFLLDGQMARELAPALTEPGFLFTTELDYAVELAGIRPVEVPVRLSDRHHDQPSRVAPADIVAMARGLWQLRSRRRGLREAAGAALRRHTAR</sequence>
<gene>
    <name evidence="2" type="ORF">SAMN05444374_103163</name>
</gene>
<dbReference type="InterPro" id="IPR001173">
    <property type="entry name" value="Glyco_trans_2-like"/>
</dbReference>
<dbReference type="PANTHER" id="PTHR10859:SF91">
    <property type="entry name" value="DOLICHYL-PHOSPHATE BETA-GLUCOSYLTRANSFERASE"/>
    <property type="match status" value="1"/>
</dbReference>
<organism evidence="2 3">
    <name type="scientific">Rhodococcoides kroppenstedtii</name>
    <dbReference type="NCBI Taxonomy" id="293050"/>
    <lineage>
        <taxon>Bacteria</taxon>
        <taxon>Bacillati</taxon>
        <taxon>Actinomycetota</taxon>
        <taxon>Actinomycetes</taxon>
        <taxon>Mycobacteriales</taxon>
        <taxon>Nocardiaceae</taxon>
        <taxon>Rhodococcoides</taxon>
    </lineage>
</organism>
<name>A0A1I0SZH8_9NOCA</name>
<dbReference type="SUPFAM" id="SSF53448">
    <property type="entry name" value="Nucleotide-diphospho-sugar transferases"/>
    <property type="match status" value="1"/>
</dbReference>